<reference evidence="2" key="1">
    <citation type="submission" date="2023-07" db="EMBL/GenBank/DDBJ databases">
        <title>30 novel species of actinomycetes from the DSMZ collection.</title>
        <authorList>
            <person name="Nouioui I."/>
        </authorList>
    </citation>
    <scope>NUCLEOTIDE SEQUENCE [LARGE SCALE GENOMIC DNA]</scope>
    <source>
        <strain evidence="2">DSM 45834</strain>
    </source>
</reference>
<gene>
    <name evidence="1" type="ORF">RM445_23675</name>
</gene>
<evidence type="ECO:0000313" key="2">
    <source>
        <dbReference type="Proteomes" id="UP001183202"/>
    </source>
</evidence>
<sequence>MSRMTIDCRSVPSESGCSLSIAGEEDEVMRAATAHAVDVHGHTDGEELRAALRASLVPEVAAVTLGEGAFVQVIEFSTTRLAEFQEIEDRWRDEIGADRTARWALTGADRNAPDRYLQVVGFPDYEAAMANSKHPVTGRFAEQLMALCDGEAVFHDLDVRRVQAF</sequence>
<keyword evidence="2" id="KW-1185">Reference proteome</keyword>
<dbReference type="EMBL" id="JAVREJ010000019">
    <property type="protein sequence ID" value="MDT0352530.1"/>
    <property type="molecule type" value="Genomic_DNA"/>
</dbReference>
<dbReference type="Proteomes" id="UP001183202">
    <property type="component" value="Unassembled WGS sequence"/>
</dbReference>
<dbReference type="Pfam" id="PF06348">
    <property type="entry name" value="DUF1059"/>
    <property type="match status" value="1"/>
</dbReference>
<dbReference type="InterPro" id="IPR009409">
    <property type="entry name" value="DUF1059"/>
</dbReference>
<dbReference type="RefSeq" id="WP_311559038.1">
    <property type="nucleotide sequence ID" value="NZ_JAVREJ010000019.1"/>
</dbReference>
<accession>A0ABU2NEZ1</accession>
<evidence type="ECO:0000313" key="1">
    <source>
        <dbReference type="EMBL" id="MDT0352530.1"/>
    </source>
</evidence>
<organism evidence="1 2">
    <name type="scientific">Pseudonocardia charpentierae</name>
    <dbReference type="NCBI Taxonomy" id="3075545"/>
    <lineage>
        <taxon>Bacteria</taxon>
        <taxon>Bacillati</taxon>
        <taxon>Actinomycetota</taxon>
        <taxon>Actinomycetes</taxon>
        <taxon>Pseudonocardiales</taxon>
        <taxon>Pseudonocardiaceae</taxon>
        <taxon>Pseudonocardia</taxon>
    </lineage>
</organism>
<comment type="caution">
    <text evidence="1">The sequence shown here is derived from an EMBL/GenBank/DDBJ whole genome shotgun (WGS) entry which is preliminary data.</text>
</comment>
<proteinExistence type="predicted"/>
<name>A0ABU2NEZ1_9PSEU</name>
<protein>
    <submittedName>
        <fullName evidence="1">DUF1059 domain-containing protein</fullName>
    </submittedName>
</protein>